<gene>
    <name evidence="1" type="ordered locus">MAE_13680</name>
</gene>
<name>B0JU02_MICAN</name>
<evidence type="ECO:0000313" key="1">
    <source>
        <dbReference type="EMBL" id="BAG01190.1"/>
    </source>
</evidence>
<proteinExistence type="predicted"/>
<sequence length="76" mass="8591">MGKSMENSLITPDLLLWVISFLPTPTRSIVSQFLARYSLIGFMSSLSPPCFPRTRPKIARVLTKNFLSPTRFTLTT</sequence>
<organism evidence="1 2">
    <name type="scientific">Microcystis aeruginosa (strain NIES-843 / IAM M-2473)</name>
    <dbReference type="NCBI Taxonomy" id="449447"/>
    <lineage>
        <taxon>Bacteria</taxon>
        <taxon>Bacillati</taxon>
        <taxon>Cyanobacteriota</taxon>
        <taxon>Cyanophyceae</taxon>
        <taxon>Oscillatoriophycideae</taxon>
        <taxon>Chroococcales</taxon>
        <taxon>Microcystaceae</taxon>
        <taxon>Microcystis</taxon>
    </lineage>
</organism>
<reference evidence="1 2" key="1">
    <citation type="journal article" date="2007" name="DNA Res.">
        <title>Complete genomic structure of the bloom-forming toxic cyanobacterium Microcystis aeruginosa NIES-843.</title>
        <authorList>
            <person name="Kaneko T."/>
            <person name="Nakajima N."/>
            <person name="Okamoto S."/>
            <person name="Suzuki I."/>
            <person name="Tanabe Y."/>
            <person name="Tamaoki M."/>
            <person name="Nakamura Y."/>
            <person name="Kasai F."/>
            <person name="Watanabe A."/>
            <person name="Kawashima K."/>
            <person name="Kishida Y."/>
            <person name="Ono A."/>
            <person name="Shimizu Y."/>
            <person name="Takahashi C."/>
            <person name="Minami C."/>
            <person name="Fujishiro T."/>
            <person name="Kohara M."/>
            <person name="Katoh M."/>
            <person name="Nakazaki N."/>
            <person name="Nakayama S."/>
            <person name="Yamada M."/>
            <person name="Tabata S."/>
            <person name="Watanabe M.M."/>
        </authorList>
    </citation>
    <scope>NUCLEOTIDE SEQUENCE [LARGE SCALE GENOMIC DNA]</scope>
    <source>
        <strain evidence="2">NIES-843 / IAM M-247</strain>
    </source>
</reference>
<dbReference type="KEGG" id="mar:MAE_13680"/>
<dbReference type="EnsemblBacteria" id="BAG01190">
    <property type="protein sequence ID" value="BAG01190"/>
    <property type="gene ID" value="MAE_13680"/>
</dbReference>
<dbReference type="HOGENOM" id="CLU_2650411_0_0_3"/>
<dbReference type="Proteomes" id="UP000001510">
    <property type="component" value="Chromosome"/>
</dbReference>
<dbReference type="PaxDb" id="449447-MAE_13680"/>
<dbReference type="STRING" id="449447.MAE_13680"/>
<dbReference type="EMBL" id="AP009552">
    <property type="protein sequence ID" value="BAG01190.1"/>
    <property type="molecule type" value="Genomic_DNA"/>
</dbReference>
<accession>B0JU02</accession>
<dbReference type="AlphaFoldDB" id="B0JU02"/>
<keyword evidence="2" id="KW-1185">Reference proteome</keyword>
<evidence type="ECO:0000313" key="2">
    <source>
        <dbReference type="Proteomes" id="UP000001510"/>
    </source>
</evidence>
<protein>
    <submittedName>
        <fullName evidence="1">Uncharacterized protein</fullName>
    </submittedName>
</protein>